<dbReference type="AlphaFoldDB" id="A0A291QU63"/>
<evidence type="ECO:0000256" key="2">
    <source>
        <dbReference type="SAM" id="SignalP"/>
    </source>
</evidence>
<sequence>MKKIIIACLFMAYLPVAMAQQKKARPMMDTSGLHLSTAQNEQIQQLNKKYFAEAKKLRGDSSLSRQQRMEKMKGMEKDRQTGLKGILSPEQYSTLSQNRKANMDKMMKQRRDHMQQDRKMQHADMKKDWKDLGLNADQEAKLKTINKNYHDGMQSVMQSSTLSESDKKAQIKQLKQKRKDEVNAVLTPEQQAKLAQQKKKHKGNKR</sequence>
<feature type="compositionally biased region" description="Basic residues" evidence="1">
    <location>
        <begin position="196"/>
        <end position="206"/>
    </location>
</feature>
<name>A0A291QU63_9BACT</name>
<dbReference type="KEGG" id="cbae:COR50_09970"/>
<keyword evidence="2" id="KW-0732">Signal</keyword>
<feature type="chain" id="PRO_5012358171" description="DUF4890 domain-containing protein" evidence="2">
    <location>
        <begin position="20"/>
        <end position="206"/>
    </location>
</feature>
<gene>
    <name evidence="3" type="ORF">COR50_09970</name>
</gene>
<dbReference type="RefSeq" id="WP_098193853.1">
    <property type="nucleotide sequence ID" value="NZ_CP023777.1"/>
</dbReference>
<protein>
    <recommendedName>
        <fullName evidence="5">DUF4890 domain-containing protein</fullName>
    </recommendedName>
</protein>
<evidence type="ECO:0000313" key="3">
    <source>
        <dbReference type="EMBL" id="ATL47476.1"/>
    </source>
</evidence>
<organism evidence="3 4">
    <name type="scientific">Chitinophaga caeni</name>
    <dbReference type="NCBI Taxonomy" id="2029983"/>
    <lineage>
        <taxon>Bacteria</taxon>
        <taxon>Pseudomonadati</taxon>
        <taxon>Bacteroidota</taxon>
        <taxon>Chitinophagia</taxon>
        <taxon>Chitinophagales</taxon>
        <taxon>Chitinophagaceae</taxon>
        <taxon>Chitinophaga</taxon>
    </lineage>
</organism>
<feature type="region of interest" description="Disordered" evidence="1">
    <location>
        <begin position="156"/>
        <end position="206"/>
    </location>
</feature>
<dbReference type="Proteomes" id="UP000220133">
    <property type="component" value="Chromosome"/>
</dbReference>
<evidence type="ECO:0000313" key="4">
    <source>
        <dbReference type="Proteomes" id="UP000220133"/>
    </source>
</evidence>
<keyword evidence="4" id="KW-1185">Reference proteome</keyword>
<dbReference type="OrthoDB" id="956918at2"/>
<dbReference type="EMBL" id="CP023777">
    <property type="protein sequence ID" value="ATL47476.1"/>
    <property type="molecule type" value="Genomic_DNA"/>
</dbReference>
<reference evidence="3 4" key="1">
    <citation type="submission" date="2017-10" db="EMBL/GenBank/DDBJ databases">
        <title>Paenichitinophaga pekingensis gen. nov., sp. nov., isolated from activated sludge.</title>
        <authorList>
            <person name="Jin D."/>
            <person name="Kong X."/>
            <person name="Deng Y."/>
            <person name="Bai Z."/>
        </authorList>
    </citation>
    <scope>NUCLEOTIDE SEQUENCE [LARGE SCALE GENOMIC DNA]</scope>
    <source>
        <strain evidence="3 4">13</strain>
    </source>
</reference>
<evidence type="ECO:0008006" key="5">
    <source>
        <dbReference type="Google" id="ProtNLM"/>
    </source>
</evidence>
<evidence type="ECO:0000256" key="1">
    <source>
        <dbReference type="SAM" id="MobiDB-lite"/>
    </source>
</evidence>
<feature type="signal peptide" evidence="2">
    <location>
        <begin position="1"/>
        <end position="19"/>
    </location>
</feature>
<accession>A0A291QU63</accession>
<proteinExistence type="predicted"/>